<proteinExistence type="predicted"/>
<evidence type="ECO:0000313" key="4">
    <source>
        <dbReference type="RefSeq" id="XP_015178636.1"/>
    </source>
</evidence>
<keyword evidence="3" id="KW-1185">Reference proteome</keyword>
<dbReference type="Pfam" id="PF15778">
    <property type="entry name" value="UNC80_N"/>
    <property type="match status" value="1"/>
</dbReference>
<feature type="domain" description="Cation channel complex component UNC80 N-terminal" evidence="2">
    <location>
        <begin position="15"/>
        <end position="210"/>
    </location>
</feature>
<accession>A0ABM1IEJ9</accession>
<name>A0ABM1IEJ9_POLDO</name>
<dbReference type="PANTHER" id="PTHR31781:SF1">
    <property type="entry name" value="PROTEIN UNC-80 HOMOLOG"/>
    <property type="match status" value="1"/>
</dbReference>
<evidence type="ECO:0000313" key="3">
    <source>
        <dbReference type="Proteomes" id="UP000694924"/>
    </source>
</evidence>
<dbReference type="GeneID" id="107067540"/>
<evidence type="ECO:0000259" key="2">
    <source>
        <dbReference type="Pfam" id="PF15778"/>
    </source>
</evidence>
<evidence type="ECO:0000256" key="1">
    <source>
        <dbReference type="SAM" id="MobiDB-lite"/>
    </source>
</evidence>
<dbReference type="PANTHER" id="PTHR31781">
    <property type="entry name" value="UNC80"/>
    <property type="match status" value="1"/>
</dbReference>
<feature type="compositionally biased region" description="Polar residues" evidence="1">
    <location>
        <begin position="237"/>
        <end position="264"/>
    </location>
</feature>
<organism evidence="3 4">
    <name type="scientific">Polistes dominula</name>
    <name type="common">European paper wasp</name>
    <name type="synonym">Vespa dominula</name>
    <dbReference type="NCBI Taxonomy" id="743375"/>
    <lineage>
        <taxon>Eukaryota</taxon>
        <taxon>Metazoa</taxon>
        <taxon>Ecdysozoa</taxon>
        <taxon>Arthropoda</taxon>
        <taxon>Hexapoda</taxon>
        <taxon>Insecta</taxon>
        <taxon>Pterygota</taxon>
        <taxon>Neoptera</taxon>
        <taxon>Endopterygota</taxon>
        <taxon>Hymenoptera</taxon>
        <taxon>Apocrita</taxon>
        <taxon>Aculeata</taxon>
        <taxon>Vespoidea</taxon>
        <taxon>Vespidae</taxon>
        <taxon>Polistinae</taxon>
        <taxon>Polistini</taxon>
        <taxon>Polistes</taxon>
    </lineage>
</organism>
<dbReference type="Proteomes" id="UP000694924">
    <property type="component" value="Unplaced"/>
</dbReference>
<gene>
    <name evidence="4" type="primary">LOC107067540</name>
</gene>
<dbReference type="RefSeq" id="XP_015178636.1">
    <property type="nucleotide sequence ID" value="XM_015323150.1"/>
</dbReference>
<sequence length="330" mass="37375">MERRRSVNGILNEHTLPIPVQIFLWRQLRPFIRMKLGKVHEASCTHCQHVPGHHEMKEACTSLEKVLVQNLHNDLPPSLSTILGAVPRWRLIQAALPYVLHATANLLHNRKDLQSLGAMETTLLYILHWILLDSAEECIEAESDSGNPFQYLFSIPTMTLFVYLFAPLCNYLKDIDFKTNLRLENGSKIWTALYECRHPNTACFTTHCRVKPRVLWSRSFKFVQHHQLPDEVFVGGNNESPSSQSVGPTMTDQNIPPNVSQTVTKQDEESTWVSSPKDTAFPETIPEESSGGEDEHVVIFRLSSLGESDRGIDGVKEVSTIFAHISRCHG</sequence>
<protein>
    <submittedName>
        <fullName evidence="4">Protein unc-80 homolog</fullName>
    </submittedName>
</protein>
<reference evidence="4" key="1">
    <citation type="submission" date="2025-08" db="UniProtKB">
        <authorList>
            <consortium name="RefSeq"/>
        </authorList>
    </citation>
    <scope>IDENTIFICATION</scope>
    <source>
        <tissue evidence="4">Whole body</tissue>
    </source>
</reference>
<feature type="region of interest" description="Disordered" evidence="1">
    <location>
        <begin position="233"/>
        <end position="293"/>
    </location>
</feature>
<dbReference type="InterPro" id="IPR031542">
    <property type="entry name" value="UNC80_N"/>
</dbReference>